<keyword evidence="3" id="KW-1185">Reference proteome</keyword>
<evidence type="ECO:0000313" key="3">
    <source>
        <dbReference type="Proteomes" id="UP001598352"/>
    </source>
</evidence>
<organism evidence="2 3">
    <name type="scientific">Streptomyces rubiginosohelvolus</name>
    <dbReference type="NCBI Taxonomy" id="67362"/>
    <lineage>
        <taxon>Bacteria</taxon>
        <taxon>Bacillati</taxon>
        <taxon>Actinomycetota</taxon>
        <taxon>Actinomycetes</taxon>
        <taxon>Kitasatosporales</taxon>
        <taxon>Streptomycetaceae</taxon>
        <taxon>Streptomyces</taxon>
    </lineage>
</organism>
<dbReference type="Gene3D" id="1.10.260.40">
    <property type="entry name" value="lambda repressor-like DNA-binding domains"/>
    <property type="match status" value="1"/>
</dbReference>
<dbReference type="Pfam" id="PF13560">
    <property type="entry name" value="HTH_31"/>
    <property type="match status" value="1"/>
</dbReference>
<dbReference type="Proteomes" id="UP001598352">
    <property type="component" value="Unassembled WGS sequence"/>
</dbReference>
<evidence type="ECO:0000259" key="1">
    <source>
        <dbReference type="PROSITE" id="PS50943"/>
    </source>
</evidence>
<evidence type="ECO:0000313" key="2">
    <source>
        <dbReference type="EMBL" id="MFD4821258.1"/>
    </source>
</evidence>
<comment type="caution">
    <text evidence="2">The sequence shown here is derived from an EMBL/GenBank/DDBJ whole genome shotgun (WGS) entry which is preliminary data.</text>
</comment>
<dbReference type="Pfam" id="PF19054">
    <property type="entry name" value="DUF5753"/>
    <property type="match status" value="1"/>
</dbReference>
<dbReference type="SMART" id="SM00530">
    <property type="entry name" value="HTH_XRE"/>
    <property type="match status" value="1"/>
</dbReference>
<sequence length="322" mass="36830">MSADPNPIIRLARPAGPDCTQTAAKIILGSAVRKLRERENLTLTQLAKGIHVSLATAHRLEDGKGKPARLTVESVISYFQLGEQARDELLMLFARTQEPEWFQHRYDDCTPDYLHRLLGLESMAIHITTYDVRLVPGLLQTQSYTDHIVRTGLHLSEWDDDEVELRRAQREERRVRVLGQPDPPRCIFMMDDSVLRRKVGDKATMREQFTHLREVADLPHITIRFVFSSRMIAGNAAALAGSMAQLQFGRGGLADLVYAEGYERADYFTKPSRDPRDPLKPLTRRQSDYERHLQLLLRIQGEGCASPVKSRQMLERAIRRYS</sequence>
<feature type="domain" description="HTH cro/C1-type" evidence="1">
    <location>
        <begin position="32"/>
        <end position="89"/>
    </location>
</feature>
<reference evidence="2 3" key="1">
    <citation type="submission" date="2024-09" db="EMBL/GenBank/DDBJ databases">
        <title>The Natural Products Discovery Center: Release of the First 8490 Sequenced Strains for Exploring Actinobacteria Biosynthetic Diversity.</title>
        <authorList>
            <person name="Kalkreuter E."/>
            <person name="Kautsar S.A."/>
            <person name="Yang D."/>
            <person name="Bader C.D."/>
            <person name="Teijaro C.N."/>
            <person name="Fluegel L."/>
            <person name="Davis C.M."/>
            <person name="Simpson J.R."/>
            <person name="Lauterbach L."/>
            <person name="Steele A.D."/>
            <person name="Gui C."/>
            <person name="Meng S."/>
            <person name="Li G."/>
            <person name="Viehrig K."/>
            <person name="Ye F."/>
            <person name="Su P."/>
            <person name="Kiefer A.F."/>
            <person name="Nichols A."/>
            <person name="Cepeda A.J."/>
            <person name="Yan W."/>
            <person name="Fan B."/>
            <person name="Jiang Y."/>
            <person name="Adhikari A."/>
            <person name="Zheng C.-J."/>
            <person name="Schuster L."/>
            <person name="Cowan T.M."/>
            <person name="Smanski M.J."/>
            <person name="Chevrette M.G."/>
            <person name="De Carvalho L.P.S."/>
            <person name="Shen B."/>
        </authorList>
    </citation>
    <scope>NUCLEOTIDE SEQUENCE [LARGE SCALE GENOMIC DNA]</scope>
    <source>
        <strain evidence="2 3">NPDC058428</strain>
    </source>
</reference>
<dbReference type="CDD" id="cd00093">
    <property type="entry name" value="HTH_XRE"/>
    <property type="match status" value="1"/>
</dbReference>
<dbReference type="RefSeq" id="WP_382760613.1">
    <property type="nucleotide sequence ID" value="NZ_JBHXKZ010000001.1"/>
</dbReference>
<dbReference type="PROSITE" id="PS50943">
    <property type="entry name" value="HTH_CROC1"/>
    <property type="match status" value="1"/>
</dbReference>
<protein>
    <submittedName>
        <fullName evidence="2">Helix-turn-helix domain-containing protein</fullName>
    </submittedName>
</protein>
<dbReference type="SUPFAM" id="SSF47413">
    <property type="entry name" value="lambda repressor-like DNA-binding domains"/>
    <property type="match status" value="1"/>
</dbReference>
<gene>
    <name evidence="2" type="ORF">ACFWOQ_01620</name>
</gene>
<dbReference type="EMBL" id="JBHXKZ010000001">
    <property type="protein sequence ID" value="MFD4821258.1"/>
    <property type="molecule type" value="Genomic_DNA"/>
</dbReference>
<dbReference type="InterPro" id="IPR043917">
    <property type="entry name" value="DUF5753"/>
</dbReference>
<name>A0ABW6ETF8_9ACTN</name>
<dbReference type="InterPro" id="IPR010982">
    <property type="entry name" value="Lambda_DNA-bd_dom_sf"/>
</dbReference>
<accession>A0ABW6ETF8</accession>
<dbReference type="InterPro" id="IPR001387">
    <property type="entry name" value="Cro/C1-type_HTH"/>
</dbReference>
<proteinExistence type="predicted"/>